<dbReference type="SUPFAM" id="SSF51905">
    <property type="entry name" value="FAD/NAD(P)-binding domain"/>
    <property type="match status" value="1"/>
</dbReference>
<dbReference type="RefSeq" id="WP_189867021.1">
    <property type="nucleotide sequence ID" value="NZ_BMVW01000027.1"/>
</dbReference>
<evidence type="ECO:0000256" key="2">
    <source>
        <dbReference type="ARBA" id="ARBA00023033"/>
    </source>
</evidence>
<dbReference type="InterPro" id="IPR050493">
    <property type="entry name" value="FAD-dep_Monooxygenase_BioMet"/>
</dbReference>
<proteinExistence type="predicted"/>
<organism evidence="4 5">
    <name type="scientific">Streptomyces poonensis</name>
    <dbReference type="NCBI Taxonomy" id="68255"/>
    <lineage>
        <taxon>Bacteria</taxon>
        <taxon>Bacillati</taxon>
        <taxon>Actinomycetota</taxon>
        <taxon>Actinomycetes</taxon>
        <taxon>Kitasatosporales</taxon>
        <taxon>Streptomycetaceae</taxon>
        <taxon>Streptomyces</taxon>
    </lineage>
</organism>
<sequence length="428" mass="44476">MADEHTTAGRTAHAVVIGGGIGGLTAAAALHRDGWRVTVLERAGSLDPVGAAISLAPNALRALDVIGLGDEIRGLAAWQDGAGPARTGVAGDEGGVRVPSGRWLARSSTAAAAERFGGPLVLLHRATLIERLAARLPDGTVRLATAATLVDRGGPGRPARVGTADGELEADLVVAADGIRSGVRGALFPDHPGPVYSGFTTWRVVLPVPGLTSSTLASHETWGQGRIWGTHPLKDGRTYAYAAAVTPEGQQAPDDERAELVRRFGDWHDPIPAVLAAARPEDVLRHDVHHIAEPLPAHHRGRVALLGDAAHAMPPTLGQGGNQAIEDAIVLALSVPRLRPGAGAPVAESLAAYTAARQPRTTAITRRAVRVARLNMMSHPVGTAVRNAAIAVLSQAGPALFLRGFDGIADWRPPRRTYASEEAGVVVP</sequence>
<dbReference type="GO" id="GO:0004497">
    <property type="term" value="F:monooxygenase activity"/>
    <property type="evidence" value="ECO:0007669"/>
    <property type="project" value="UniProtKB-KW"/>
</dbReference>
<dbReference type="InterPro" id="IPR036188">
    <property type="entry name" value="FAD/NAD-bd_sf"/>
</dbReference>
<evidence type="ECO:0000259" key="3">
    <source>
        <dbReference type="Pfam" id="PF01494"/>
    </source>
</evidence>
<feature type="domain" description="FAD-binding" evidence="3">
    <location>
        <begin position="13"/>
        <end position="368"/>
    </location>
</feature>
<dbReference type="PANTHER" id="PTHR13789">
    <property type="entry name" value="MONOOXYGENASE"/>
    <property type="match status" value="1"/>
</dbReference>
<dbReference type="EMBL" id="BMVW01000027">
    <property type="protein sequence ID" value="GGZ42226.1"/>
    <property type="molecule type" value="Genomic_DNA"/>
</dbReference>
<reference evidence="4" key="2">
    <citation type="submission" date="2020-09" db="EMBL/GenBank/DDBJ databases">
        <authorList>
            <person name="Sun Q."/>
            <person name="Ohkuma M."/>
        </authorList>
    </citation>
    <scope>NUCLEOTIDE SEQUENCE</scope>
    <source>
        <strain evidence="4">JCM 4815</strain>
    </source>
</reference>
<dbReference type="GO" id="GO:0071949">
    <property type="term" value="F:FAD binding"/>
    <property type="evidence" value="ECO:0007669"/>
    <property type="project" value="InterPro"/>
</dbReference>
<dbReference type="Proteomes" id="UP000622166">
    <property type="component" value="Unassembled WGS sequence"/>
</dbReference>
<dbReference type="AlphaFoldDB" id="A0A918QD28"/>
<dbReference type="PRINTS" id="PR00420">
    <property type="entry name" value="RNGMNOXGNASE"/>
</dbReference>
<dbReference type="InterPro" id="IPR002938">
    <property type="entry name" value="FAD-bd"/>
</dbReference>
<name>A0A918QD28_9ACTN</name>
<dbReference type="PANTHER" id="PTHR13789:SF309">
    <property type="entry name" value="PUTATIVE (AFU_ORTHOLOGUE AFUA_6G14510)-RELATED"/>
    <property type="match status" value="1"/>
</dbReference>
<gene>
    <name evidence="4" type="ORF">GCM10010365_73690</name>
</gene>
<keyword evidence="2 4" id="KW-0503">Monooxygenase</keyword>
<reference evidence="4" key="1">
    <citation type="journal article" date="2014" name="Int. J. Syst. Evol. Microbiol.">
        <title>Complete genome sequence of Corynebacterium casei LMG S-19264T (=DSM 44701T), isolated from a smear-ripened cheese.</title>
        <authorList>
            <consortium name="US DOE Joint Genome Institute (JGI-PGF)"/>
            <person name="Walter F."/>
            <person name="Albersmeier A."/>
            <person name="Kalinowski J."/>
            <person name="Ruckert C."/>
        </authorList>
    </citation>
    <scope>NUCLEOTIDE SEQUENCE</scope>
    <source>
        <strain evidence="4">JCM 4815</strain>
    </source>
</reference>
<keyword evidence="5" id="KW-1185">Reference proteome</keyword>
<dbReference type="Pfam" id="PF01494">
    <property type="entry name" value="FAD_binding_3"/>
    <property type="match status" value="1"/>
</dbReference>
<accession>A0A918QD28</accession>
<protein>
    <submittedName>
        <fullName evidence="4">Monooxygenase</fullName>
    </submittedName>
</protein>
<comment type="caution">
    <text evidence="4">The sequence shown here is derived from an EMBL/GenBank/DDBJ whole genome shotgun (WGS) entry which is preliminary data.</text>
</comment>
<dbReference type="Gene3D" id="3.50.50.60">
    <property type="entry name" value="FAD/NAD(P)-binding domain"/>
    <property type="match status" value="1"/>
</dbReference>
<evidence type="ECO:0000313" key="4">
    <source>
        <dbReference type="EMBL" id="GGZ42226.1"/>
    </source>
</evidence>
<keyword evidence="1" id="KW-0560">Oxidoreductase</keyword>
<evidence type="ECO:0000313" key="5">
    <source>
        <dbReference type="Proteomes" id="UP000622166"/>
    </source>
</evidence>
<evidence type="ECO:0000256" key="1">
    <source>
        <dbReference type="ARBA" id="ARBA00023002"/>
    </source>
</evidence>